<evidence type="ECO:0000313" key="1">
    <source>
        <dbReference type="EMBL" id="MPM06567.1"/>
    </source>
</evidence>
<comment type="caution">
    <text evidence="1">The sequence shown here is derived from an EMBL/GenBank/DDBJ whole genome shotgun (WGS) entry which is preliminary data.</text>
</comment>
<reference evidence="1" key="1">
    <citation type="submission" date="2019-08" db="EMBL/GenBank/DDBJ databases">
        <authorList>
            <person name="Kucharzyk K."/>
            <person name="Murdoch R.W."/>
            <person name="Higgins S."/>
            <person name="Loffler F."/>
        </authorList>
    </citation>
    <scope>NUCLEOTIDE SEQUENCE</scope>
</reference>
<dbReference type="AlphaFoldDB" id="A0A644WSB8"/>
<proteinExistence type="predicted"/>
<protein>
    <submittedName>
        <fullName evidence="1">Uncharacterized protein</fullName>
    </submittedName>
</protein>
<organism evidence="1">
    <name type="scientific">bioreactor metagenome</name>
    <dbReference type="NCBI Taxonomy" id="1076179"/>
    <lineage>
        <taxon>unclassified sequences</taxon>
        <taxon>metagenomes</taxon>
        <taxon>ecological metagenomes</taxon>
    </lineage>
</organism>
<name>A0A644WSB8_9ZZZZ</name>
<dbReference type="EMBL" id="VSSQ01001241">
    <property type="protein sequence ID" value="MPM06567.1"/>
    <property type="molecule type" value="Genomic_DNA"/>
</dbReference>
<accession>A0A644WSB8</accession>
<sequence>MADPETDRRDVNEAEEAFRRLVVAGRDTPGVLELVEATFDQIPQAIQRAIDTNPLLAGLAHRYHGQDVARLHAFSDLVCIVAAIREQHARAGQIIRHHQIEAEIVRRLARCDLCPHGKPVCVDEKVDLGRKATSRTAETLSWSPPLAPAA</sequence>
<gene>
    <name evidence="1" type="ORF">SDC9_52868</name>
</gene>